<feature type="transmembrane region" description="Helical" evidence="5">
    <location>
        <begin position="363"/>
        <end position="383"/>
    </location>
</feature>
<dbReference type="PANTHER" id="PTHR11662:SF399">
    <property type="entry name" value="FI19708P1-RELATED"/>
    <property type="match status" value="1"/>
</dbReference>
<protein>
    <submittedName>
        <fullName evidence="7">MFS transporter</fullName>
    </submittedName>
</protein>
<dbReference type="InterPro" id="IPR020846">
    <property type="entry name" value="MFS_dom"/>
</dbReference>
<dbReference type="SUPFAM" id="SSF103473">
    <property type="entry name" value="MFS general substrate transporter"/>
    <property type="match status" value="1"/>
</dbReference>
<gene>
    <name evidence="7" type="ORF">QZM33_32140</name>
</gene>
<dbReference type="InterPro" id="IPR036259">
    <property type="entry name" value="MFS_trans_sf"/>
</dbReference>
<feature type="transmembrane region" description="Helical" evidence="5">
    <location>
        <begin position="333"/>
        <end position="351"/>
    </location>
</feature>
<dbReference type="InterPro" id="IPR050382">
    <property type="entry name" value="MFS_Na/Anion_cotransporter"/>
</dbReference>
<accession>A0AAW7T8C7</accession>
<keyword evidence="2 5" id="KW-0812">Transmembrane</keyword>
<evidence type="ECO:0000256" key="1">
    <source>
        <dbReference type="ARBA" id="ARBA00004141"/>
    </source>
</evidence>
<dbReference type="Proteomes" id="UP001171620">
    <property type="component" value="Unassembled WGS sequence"/>
</dbReference>
<proteinExistence type="predicted"/>
<organism evidence="7 8">
    <name type="scientific">Burkholderia vietnamiensis</name>
    <dbReference type="NCBI Taxonomy" id="60552"/>
    <lineage>
        <taxon>Bacteria</taxon>
        <taxon>Pseudomonadati</taxon>
        <taxon>Pseudomonadota</taxon>
        <taxon>Betaproteobacteria</taxon>
        <taxon>Burkholderiales</taxon>
        <taxon>Burkholderiaceae</taxon>
        <taxon>Burkholderia</taxon>
        <taxon>Burkholderia cepacia complex</taxon>
    </lineage>
</organism>
<feature type="transmembrane region" description="Helical" evidence="5">
    <location>
        <begin position="77"/>
        <end position="97"/>
    </location>
</feature>
<keyword evidence="3 5" id="KW-1133">Transmembrane helix</keyword>
<dbReference type="RefSeq" id="WP_261505618.1">
    <property type="nucleotide sequence ID" value="NZ_JAUJRV010000050.1"/>
</dbReference>
<keyword evidence="4 5" id="KW-0472">Membrane</keyword>
<evidence type="ECO:0000256" key="3">
    <source>
        <dbReference type="ARBA" id="ARBA00022989"/>
    </source>
</evidence>
<dbReference type="PANTHER" id="PTHR11662">
    <property type="entry name" value="SOLUTE CARRIER FAMILY 17"/>
    <property type="match status" value="1"/>
</dbReference>
<dbReference type="CDD" id="cd17319">
    <property type="entry name" value="MFS_ExuT_GudP_like"/>
    <property type="match status" value="1"/>
</dbReference>
<comment type="caution">
    <text evidence="7">The sequence shown here is derived from an EMBL/GenBank/DDBJ whole genome shotgun (WGS) entry which is preliminary data.</text>
</comment>
<feature type="transmembrane region" description="Helical" evidence="5">
    <location>
        <begin position="261"/>
        <end position="281"/>
    </location>
</feature>
<evidence type="ECO:0000259" key="6">
    <source>
        <dbReference type="PROSITE" id="PS50850"/>
    </source>
</evidence>
<dbReference type="Pfam" id="PF07690">
    <property type="entry name" value="MFS_1"/>
    <property type="match status" value="1"/>
</dbReference>
<feature type="transmembrane region" description="Helical" evidence="5">
    <location>
        <begin position="109"/>
        <end position="137"/>
    </location>
</feature>
<feature type="transmembrane region" description="Helical" evidence="5">
    <location>
        <begin position="38"/>
        <end position="57"/>
    </location>
</feature>
<dbReference type="Gene3D" id="1.20.1250.20">
    <property type="entry name" value="MFS general substrate transporter like domains"/>
    <property type="match status" value="2"/>
</dbReference>
<feature type="transmembrane region" description="Helical" evidence="5">
    <location>
        <begin position="293"/>
        <end position="313"/>
    </location>
</feature>
<reference evidence="7" key="1">
    <citation type="submission" date="2023-07" db="EMBL/GenBank/DDBJ databases">
        <title>A collection of bacterial strains from the Burkholderia cepacia Research Laboratory and Repository.</title>
        <authorList>
            <person name="Lipuma J."/>
            <person name="Spilker T."/>
            <person name="Caverly L."/>
        </authorList>
    </citation>
    <scope>NUCLEOTIDE SEQUENCE</scope>
    <source>
        <strain evidence="7">AU44268</strain>
    </source>
</reference>
<dbReference type="InterPro" id="IPR011701">
    <property type="entry name" value="MFS"/>
</dbReference>
<evidence type="ECO:0000256" key="2">
    <source>
        <dbReference type="ARBA" id="ARBA00022692"/>
    </source>
</evidence>
<comment type="subcellular location">
    <subcellularLocation>
        <location evidence="1">Membrane</location>
        <topology evidence="1">Multi-pass membrane protein</topology>
    </subcellularLocation>
</comment>
<evidence type="ECO:0000313" key="7">
    <source>
        <dbReference type="EMBL" id="MDN7799586.1"/>
    </source>
</evidence>
<dbReference type="GO" id="GO:0022857">
    <property type="term" value="F:transmembrane transporter activity"/>
    <property type="evidence" value="ECO:0007669"/>
    <property type="project" value="InterPro"/>
</dbReference>
<evidence type="ECO:0000313" key="8">
    <source>
        <dbReference type="Proteomes" id="UP001171620"/>
    </source>
</evidence>
<dbReference type="EMBL" id="JAUJRV010000050">
    <property type="protein sequence ID" value="MDN7799586.1"/>
    <property type="molecule type" value="Genomic_DNA"/>
</dbReference>
<feature type="domain" description="Major facilitator superfamily (MFS) profile" evidence="6">
    <location>
        <begin position="44"/>
        <end position="450"/>
    </location>
</feature>
<feature type="transmembrane region" description="Helical" evidence="5">
    <location>
        <begin position="424"/>
        <end position="446"/>
    </location>
</feature>
<dbReference type="GO" id="GO:0016020">
    <property type="term" value="C:membrane"/>
    <property type="evidence" value="ECO:0007669"/>
    <property type="project" value="UniProtKB-SubCell"/>
</dbReference>
<evidence type="ECO:0000256" key="5">
    <source>
        <dbReference type="SAM" id="Phobius"/>
    </source>
</evidence>
<name>A0AAW7T8C7_BURVI</name>
<feature type="transmembrane region" description="Helical" evidence="5">
    <location>
        <begin position="196"/>
        <end position="218"/>
    </location>
</feature>
<dbReference type="PROSITE" id="PS50850">
    <property type="entry name" value="MFS"/>
    <property type="match status" value="1"/>
</dbReference>
<feature type="transmembrane region" description="Helical" evidence="5">
    <location>
        <begin position="395"/>
        <end position="418"/>
    </location>
</feature>
<evidence type="ECO:0000256" key="4">
    <source>
        <dbReference type="ARBA" id="ARBA00023136"/>
    </source>
</evidence>
<sequence length="470" mass="51647">MPLADGAITLMLADRRERWIAVTCMNLKRMTVQGETMARRRYLIIFLMFVVIFINYMDRVNFAVSIPAIRQEFGFDLHQIGKIAFVWGLAYGVFNFPGGWIADRLGLRWGMVVALGWWSVFTIATPFAGSLAGWYAVRALMGAGEAPIWPYNAKTANSWAAPSERSTAYTWAGSGQYVGPAVGSLLAGWIVVRFGWQWSFILFGAAGLLVLPFWIVIVRDRPEQDRRLSAGEREIIGNRSTASESADWAGIRAVFFSRTGVGMLLIYLTFGYVLFTFLYWVPSYMFYTFHMSILKSAVWSSLGSVLGFAGFFLSGPFNDYLVRHFDRLTARRIGAALPMAIAACCVVLSLLTARSGAGQMTAILLGLVQLAMNTTVGAWAVSIIDISPNQASTGFVYGIFNGVLNVMGAFNSIILTSLASTYGFPLAFGSALAFMAVFLVSILFIIDRASYTSLVERAQNARASIPAAPR</sequence>
<dbReference type="AlphaFoldDB" id="A0AAW7T8C7"/>